<dbReference type="GO" id="GO:0009168">
    <property type="term" value="P:purine ribonucleoside monophosphate biosynthetic process"/>
    <property type="evidence" value="ECO:0007669"/>
    <property type="project" value="UniProtKB-UniRule"/>
</dbReference>
<dbReference type="STRING" id="1121321.SAMN04488530_1505"/>
<organism evidence="11 12">
    <name type="scientific">Asaccharospora irregularis DSM 2635</name>
    <dbReference type="NCBI Taxonomy" id="1121321"/>
    <lineage>
        <taxon>Bacteria</taxon>
        <taxon>Bacillati</taxon>
        <taxon>Bacillota</taxon>
        <taxon>Clostridia</taxon>
        <taxon>Peptostreptococcales</taxon>
        <taxon>Peptostreptococcaceae</taxon>
        <taxon>Asaccharospora</taxon>
    </lineage>
</organism>
<keyword evidence="12" id="KW-1185">Reference proteome</keyword>
<keyword evidence="4 9" id="KW-0862">Zinc</keyword>
<dbReference type="GO" id="GO:0006154">
    <property type="term" value="P:adenosine catabolic process"/>
    <property type="evidence" value="ECO:0007669"/>
    <property type="project" value="TreeGrafter"/>
</dbReference>
<comment type="catalytic activity">
    <reaction evidence="7">
        <text>adenosine + H2O + H(+) = inosine + NH4(+)</text>
        <dbReference type="Rhea" id="RHEA:24408"/>
        <dbReference type="ChEBI" id="CHEBI:15377"/>
        <dbReference type="ChEBI" id="CHEBI:15378"/>
        <dbReference type="ChEBI" id="CHEBI:16335"/>
        <dbReference type="ChEBI" id="CHEBI:17596"/>
        <dbReference type="ChEBI" id="CHEBI:28938"/>
        <dbReference type="EC" id="3.5.4.4"/>
    </reaction>
    <physiologicalReaction direction="left-to-right" evidence="7">
        <dbReference type="Rhea" id="RHEA:24409"/>
    </physiologicalReaction>
</comment>
<comment type="similarity">
    <text evidence="9">Belongs to the metallo-dependent hydrolases superfamily. Adenosine and AMP deaminases family. Adenosine deaminase subfamily.</text>
</comment>
<evidence type="ECO:0000256" key="1">
    <source>
        <dbReference type="ARBA" id="ARBA00012784"/>
    </source>
</evidence>
<evidence type="ECO:0000256" key="5">
    <source>
        <dbReference type="ARBA" id="ARBA00023080"/>
    </source>
</evidence>
<comment type="catalytic activity">
    <reaction evidence="8">
        <text>2'-deoxyadenosine + H2O + H(+) = 2'-deoxyinosine + NH4(+)</text>
        <dbReference type="Rhea" id="RHEA:28190"/>
        <dbReference type="ChEBI" id="CHEBI:15377"/>
        <dbReference type="ChEBI" id="CHEBI:15378"/>
        <dbReference type="ChEBI" id="CHEBI:17256"/>
        <dbReference type="ChEBI" id="CHEBI:28938"/>
        <dbReference type="ChEBI" id="CHEBI:28997"/>
        <dbReference type="EC" id="3.5.4.4"/>
    </reaction>
    <physiologicalReaction direction="left-to-right" evidence="8">
        <dbReference type="Rhea" id="RHEA:28191"/>
    </physiologicalReaction>
</comment>
<dbReference type="Gene3D" id="3.20.20.140">
    <property type="entry name" value="Metal-dependent hydrolases"/>
    <property type="match status" value="1"/>
</dbReference>
<evidence type="ECO:0000313" key="11">
    <source>
        <dbReference type="EMBL" id="SHH44401.1"/>
    </source>
</evidence>
<dbReference type="AlphaFoldDB" id="A0A1M5T0T9"/>
<feature type="binding site" evidence="9">
    <location>
        <position position="176"/>
    </location>
    <ligand>
        <name>substrate</name>
    </ligand>
</feature>
<evidence type="ECO:0000256" key="7">
    <source>
        <dbReference type="ARBA" id="ARBA00047989"/>
    </source>
</evidence>
<feature type="binding site" evidence="9">
    <location>
        <position position="284"/>
    </location>
    <ligand>
        <name>Zn(2+)</name>
        <dbReference type="ChEBI" id="CHEBI:29105"/>
        <note>catalytic</note>
    </ligand>
</feature>
<feature type="domain" description="Adenosine deaminase" evidence="10">
    <location>
        <begin position="13"/>
        <end position="334"/>
    </location>
</feature>
<evidence type="ECO:0000256" key="4">
    <source>
        <dbReference type="ARBA" id="ARBA00022833"/>
    </source>
</evidence>
<dbReference type="Pfam" id="PF00962">
    <property type="entry name" value="A_deaminase"/>
    <property type="match status" value="1"/>
</dbReference>
<protein>
    <recommendedName>
        <fullName evidence="1 9">Adenosine deaminase</fullName>
        <ecNumber evidence="1 9">3.5.4.4</ecNumber>
    </recommendedName>
    <alternativeName>
        <fullName evidence="6 9">Adenosine aminohydrolase</fullName>
    </alternativeName>
</protein>
<keyword evidence="5 9" id="KW-0546">Nucleotide metabolism</keyword>
<dbReference type="RefSeq" id="WP_073127627.1">
    <property type="nucleotide sequence ID" value="NZ_BAABCH010000070.1"/>
</dbReference>
<dbReference type="GO" id="GO:0004000">
    <property type="term" value="F:adenosine deaminase activity"/>
    <property type="evidence" value="ECO:0007669"/>
    <property type="project" value="UniProtKB-UniRule"/>
</dbReference>
<dbReference type="SUPFAM" id="SSF51556">
    <property type="entry name" value="Metallo-dependent hydrolases"/>
    <property type="match status" value="1"/>
</dbReference>
<dbReference type="InterPro" id="IPR001365">
    <property type="entry name" value="A_deaminase_dom"/>
</dbReference>
<evidence type="ECO:0000259" key="10">
    <source>
        <dbReference type="Pfam" id="PF00962"/>
    </source>
</evidence>
<keyword evidence="2 9" id="KW-0479">Metal-binding</keyword>
<dbReference type="NCBIfam" id="TIGR01430">
    <property type="entry name" value="aden_deam"/>
    <property type="match status" value="1"/>
</dbReference>
<comment type="function">
    <text evidence="9">Catalyzes the hydrolytic deamination of adenosine and 2-deoxyadenosine.</text>
</comment>
<feature type="binding site" evidence="9">
    <location>
        <position position="20"/>
    </location>
    <ligand>
        <name>substrate</name>
    </ligand>
</feature>
<dbReference type="HAMAP" id="MF_00540">
    <property type="entry name" value="A_deaminase"/>
    <property type="match status" value="1"/>
</dbReference>
<feature type="binding site" evidence="9">
    <location>
        <position position="203"/>
    </location>
    <ligand>
        <name>Zn(2+)</name>
        <dbReference type="ChEBI" id="CHEBI:29105"/>
        <note>catalytic</note>
    </ligand>
</feature>
<dbReference type="GO" id="GO:0046103">
    <property type="term" value="P:inosine biosynthetic process"/>
    <property type="evidence" value="ECO:0007669"/>
    <property type="project" value="TreeGrafter"/>
</dbReference>
<dbReference type="InterPro" id="IPR006330">
    <property type="entry name" value="Ado/ade_deaminase"/>
</dbReference>
<dbReference type="CDD" id="cd01320">
    <property type="entry name" value="ADA"/>
    <property type="match status" value="1"/>
</dbReference>
<dbReference type="EMBL" id="FQWX01000050">
    <property type="protein sequence ID" value="SHH44401.1"/>
    <property type="molecule type" value="Genomic_DNA"/>
</dbReference>
<feature type="binding site" evidence="9">
    <location>
        <position position="22"/>
    </location>
    <ligand>
        <name>substrate</name>
    </ligand>
</feature>
<evidence type="ECO:0000256" key="3">
    <source>
        <dbReference type="ARBA" id="ARBA00022801"/>
    </source>
</evidence>
<dbReference type="PANTHER" id="PTHR11409">
    <property type="entry name" value="ADENOSINE DEAMINASE"/>
    <property type="match status" value="1"/>
</dbReference>
<proteinExistence type="inferred from homology"/>
<dbReference type="GO" id="GO:0046936">
    <property type="term" value="F:2'-deoxyadenosine deaminase activity"/>
    <property type="evidence" value="ECO:0007669"/>
    <property type="project" value="RHEA"/>
</dbReference>
<comment type="cofactor">
    <cofactor evidence="9">
        <name>Zn(2+)</name>
        <dbReference type="ChEBI" id="CHEBI:29105"/>
    </cofactor>
    <text evidence="9">Binds 1 zinc ion per subunit.</text>
</comment>
<gene>
    <name evidence="9" type="primary">add</name>
    <name evidence="11" type="ORF">SAMN04488530_1505</name>
</gene>
<dbReference type="PANTHER" id="PTHR11409:SF43">
    <property type="entry name" value="ADENOSINE DEAMINASE"/>
    <property type="match status" value="1"/>
</dbReference>
<reference evidence="11" key="1">
    <citation type="submission" date="2016-11" db="EMBL/GenBank/DDBJ databases">
        <authorList>
            <person name="Jaros S."/>
            <person name="Januszkiewicz K."/>
            <person name="Wedrychowicz H."/>
        </authorList>
    </citation>
    <scope>NUCLEOTIDE SEQUENCE [LARGE SCALE GENOMIC DNA]</scope>
    <source>
        <strain evidence="11">DSM 2635</strain>
    </source>
</reference>
<name>A0A1M5T0T9_9FIRM</name>
<evidence type="ECO:0000256" key="8">
    <source>
        <dbReference type="ARBA" id="ARBA00049213"/>
    </source>
</evidence>
<dbReference type="EC" id="3.5.4.4" evidence="1 9"/>
<feature type="binding site" evidence="9">
    <location>
        <position position="20"/>
    </location>
    <ligand>
        <name>Zn(2+)</name>
        <dbReference type="ChEBI" id="CHEBI:29105"/>
        <note>catalytic</note>
    </ligand>
</feature>
<dbReference type="GO" id="GO:0043103">
    <property type="term" value="P:hypoxanthine salvage"/>
    <property type="evidence" value="ECO:0007669"/>
    <property type="project" value="TreeGrafter"/>
</dbReference>
<feature type="site" description="Important for catalytic activity" evidence="9">
    <location>
        <position position="227"/>
    </location>
</feature>
<comment type="caution">
    <text evidence="9">Lacks conserved residue(s) required for the propagation of feature annotation.</text>
</comment>
<dbReference type="InterPro" id="IPR032466">
    <property type="entry name" value="Metal_Hydrolase"/>
</dbReference>
<evidence type="ECO:0000313" key="12">
    <source>
        <dbReference type="Proteomes" id="UP000243255"/>
    </source>
</evidence>
<feature type="active site" description="Proton donor" evidence="9">
    <location>
        <position position="206"/>
    </location>
</feature>
<evidence type="ECO:0000256" key="6">
    <source>
        <dbReference type="ARBA" id="ARBA00031852"/>
    </source>
</evidence>
<dbReference type="GO" id="GO:0009117">
    <property type="term" value="P:nucleotide metabolic process"/>
    <property type="evidence" value="ECO:0007669"/>
    <property type="project" value="UniProtKB-KW"/>
</dbReference>
<feature type="binding site" evidence="9">
    <location>
        <position position="18"/>
    </location>
    <ligand>
        <name>Zn(2+)</name>
        <dbReference type="ChEBI" id="CHEBI:29105"/>
        <note>catalytic</note>
    </ligand>
</feature>
<accession>A0A1M5T0T9</accession>
<keyword evidence="3 9" id="KW-0378">Hydrolase</keyword>
<evidence type="ECO:0000256" key="9">
    <source>
        <dbReference type="HAMAP-Rule" id="MF_00540"/>
    </source>
</evidence>
<dbReference type="GO" id="GO:0005829">
    <property type="term" value="C:cytosol"/>
    <property type="evidence" value="ECO:0007669"/>
    <property type="project" value="TreeGrafter"/>
</dbReference>
<dbReference type="Proteomes" id="UP000243255">
    <property type="component" value="Unassembled WGS sequence"/>
</dbReference>
<dbReference type="InterPro" id="IPR028893">
    <property type="entry name" value="A_deaminase"/>
</dbReference>
<dbReference type="GO" id="GO:0008270">
    <property type="term" value="F:zinc ion binding"/>
    <property type="evidence" value="ECO:0007669"/>
    <property type="project" value="UniProtKB-UniRule"/>
</dbReference>
<evidence type="ECO:0000256" key="2">
    <source>
        <dbReference type="ARBA" id="ARBA00022723"/>
    </source>
</evidence>
<sequence>MKTNHNNIVNKLPKVELHCHLDGSVRVQTIIDIAKKENINIPSFDVNQINKLVRVNSDCTSLVDYLKTFDIPNRVMQSKYSLKRITFELLEDAANENIKYMEIRFAPLLHIHKGLSVDEIIESVLEGVYEAQSKYDIKANLILSCMRTMTVEDALLVINSGRKFLGKGVIATDLCGPELEGFCETFKDVMRIAKNYGYRITIHAGEGASGKNVLDAINILGAERIGHGVRINDIKIAYNAVKDNNVLLEICPTSNIQTKAVDSYDNHPLYKFYKDGLKISINTDNRTVSSINLTDELELIFDKYSLDINDYKKIYLDTVDASFADEQTKKWLRNFI</sequence>